<protein>
    <recommendedName>
        <fullName evidence="8">Ancillary SecYEG translocon subunit</fullName>
    </recommendedName>
</protein>
<dbReference type="EMBL" id="QKRX01000021">
    <property type="protein sequence ID" value="RAU16545.1"/>
    <property type="molecule type" value="Genomic_DNA"/>
</dbReference>
<sequence length="218" mass="24000">MAELRTEEEQLDALKNWWKENGKALMLGVGAAVVIVVGWQGWQSRQATNAAQASILYQSLIESVVVDLDEGRAQTSETVQHLGERLKAEHPKTTYAQYAALILARASVQSNNNEAALAELDWVLANSKEDDIKRVATLRKAKILLGEQKAEEALSLMDSIEPASFSVVYHELRGDAYFLQEDIEAARREYDLALAANTGDARPILQMKRDDLGSGSGS</sequence>
<keyword evidence="2" id="KW-1003">Cell membrane</keyword>
<evidence type="ECO:0000256" key="8">
    <source>
        <dbReference type="ARBA" id="ARBA00024235"/>
    </source>
</evidence>
<dbReference type="Pfam" id="PF09976">
    <property type="entry name" value="TPR_21"/>
    <property type="match status" value="1"/>
</dbReference>
<dbReference type="InterPro" id="IPR018704">
    <property type="entry name" value="SecYEG/CpoB_TPR"/>
</dbReference>
<keyword evidence="5 9" id="KW-0472">Membrane</keyword>
<keyword evidence="4 9" id="KW-1133">Transmembrane helix</keyword>
<dbReference type="SUPFAM" id="SSF48452">
    <property type="entry name" value="TPR-like"/>
    <property type="match status" value="1"/>
</dbReference>
<name>A0A364NI32_9GAMM</name>
<accession>A0A364NI32</accession>
<dbReference type="GO" id="GO:0044877">
    <property type="term" value="F:protein-containing complex binding"/>
    <property type="evidence" value="ECO:0007669"/>
    <property type="project" value="InterPro"/>
</dbReference>
<evidence type="ECO:0000259" key="10">
    <source>
        <dbReference type="Pfam" id="PF09976"/>
    </source>
</evidence>
<evidence type="ECO:0000256" key="7">
    <source>
        <dbReference type="ARBA" id="ARBA00024197"/>
    </source>
</evidence>
<dbReference type="PANTHER" id="PTHR38035:SF1">
    <property type="entry name" value="ANCILLARY SECYEG TRANSLOCON SUBUNIT"/>
    <property type="match status" value="1"/>
</dbReference>
<evidence type="ECO:0000256" key="1">
    <source>
        <dbReference type="ARBA" id="ARBA00004401"/>
    </source>
</evidence>
<evidence type="ECO:0000313" key="12">
    <source>
        <dbReference type="Proteomes" id="UP000250744"/>
    </source>
</evidence>
<comment type="caution">
    <text evidence="11">The sequence shown here is derived from an EMBL/GenBank/DDBJ whole genome shotgun (WGS) entry which is preliminary data.</text>
</comment>
<reference evidence="11 12" key="1">
    <citation type="submission" date="2018-06" db="EMBL/GenBank/DDBJ databases">
        <title>Nitrincola tibetense sp. nov., isolated from Lake XuguoCo on Tibetan Plateau.</title>
        <authorList>
            <person name="Xing P."/>
        </authorList>
    </citation>
    <scope>NUCLEOTIDE SEQUENCE [LARGE SCALE GENOMIC DNA]</scope>
    <source>
        <strain evidence="12">xg18</strain>
    </source>
</reference>
<evidence type="ECO:0000256" key="2">
    <source>
        <dbReference type="ARBA" id="ARBA00022475"/>
    </source>
</evidence>
<comment type="similarity">
    <text evidence="7">Belongs to the YfgM family.</text>
</comment>
<comment type="subcellular location">
    <subcellularLocation>
        <location evidence="1">Cell membrane</location>
        <topology evidence="1">Single-pass type II membrane protein</topology>
    </subcellularLocation>
</comment>
<dbReference type="OrthoDB" id="9789675at2"/>
<dbReference type="Proteomes" id="UP000250744">
    <property type="component" value="Unassembled WGS sequence"/>
</dbReference>
<keyword evidence="6" id="KW-0143">Chaperone</keyword>
<evidence type="ECO:0000256" key="4">
    <source>
        <dbReference type="ARBA" id="ARBA00022989"/>
    </source>
</evidence>
<proteinExistence type="inferred from homology"/>
<dbReference type="RefSeq" id="WP_112160571.1">
    <property type="nucleotide sequence ID" value="NZ_QKRX01000021.1"/>
</dbReference>
<evidence type="ECO:0000256" key="3">
    <source>
        <dbReference type="ARBA" id="ARBA00022692"/>
    </source>
</evidence>
<keyword evidence="12" id="KW-1185">Reference proteome</keyword>
<dbReference type="Gene3D" id="1.25.40.10">
    <property type="entry name" value="Tetratricopeptide repeat domain"/>
    <property type="match status" value="1"/>
</dbReference>
<dbReference type="PIRSF" id="PIRSF006170">
    <property type="entry name" value="YfgM"/>
    <property type="match status" value="1"/>
</dbReference>
<evidence type="ECO:0000256" key="9">
    <source>
        <dbReference type="SAM" id="Phobius"/>
    </source>
</evidence>
<dbReference type="InterPro" id="IPR026039">
    <property type="entry name" value="YfgM"/>
</dbReference>
<evidence type="ECO:0000256" key="6">
    <source>
        <dbReference type="ARBA" id="ARBA00023186"/>
    </source>
</evidence>
<evidence type="ECO:0000256" key="5">
    <source>
        <dbReference type="ARBA" id="ARBA00023136"/>
    </source>
</evidence>
<keyword evidence="3 9" id="KW-0812">Transmembrane</keyword>
<dbReference type="GO" id="GO:0005886">
    <property type="term" value="C:plasma membrane"/>
    <property type="evidence" value="ECO:0007669"/>
    <property type="project" value="UniProtKB-SubCell"/>
</dbReference>
<evidence type="ECO:0000313" key="11">
    <source>
        <dbReference type="EMBL" id="RAU16545.1"/>
    </source>
</evidence>
<dbReference type="AlphaFoldDB" id="A0A364NI32"/>
<organism evidence="11 12">
    <name type="scientific">Nitrincola tibetensis</name>
    <dbReference type="NCBI Taxonomy" id="2219697"/>
    <lineage>
        <taxon>Bacteria</taxon>
        <taxon>Pseudomonadati</taxon>
        <taxon>Pseudomonadota</taxon>
        <taxon>Gammaproteobacteria</taxon>
        <taxon>Oceanospirillales</taxon>
        <taxon>Oceanospirillaceae</taxon>
        <taxon>Nitrincola</taxon>
    </lineage>
</organism>
<feature type="transmembrane region" description="Helical" evidence="9">
    <location>
        <begin position="24"/>
        <end position="42"/>
    </location>
</feature>
<gene>
    <name evidence="11" type="ORF">DN062_17405</name>
</gene>
<dbReference type="InterPro" id="IPR011990">
    <property type="entry name" value="TPR-like_helical_dom_sf"/>
</dbReference>
<feature type="domain" description="Ancillary SecYEG translocon subunit/Cell division coordinator CpoB TPR" evidence="10">
    <location>
        <begin position="15"/>
        <end position="213"/>
    </location>
</feature>
<dbReference type="PANTHER" id="PTHR38035">
    <property type="entry name" value="UPF0070 PROTEIN YFGM"/>
    <property type="match status" value="1"/>
</dbReference>